<dbReference type="InterPro" id="IPR003593">
    <property type="entry name" value="AAA+_ATPase"/>
</dbReference>
<dbReference type="PANTHER" id="PTHR43297">
    <property type="entry name" value="OLIGOPEPTIDE TRANSPORT ATP-BINDING PROTEIN APPD"/>
    <property type="match status" value="1"/>
</dbReference>
<evidence type="ECO:0000313" key="14">
    <source>
        <dbReference type="EMBL" id="GJA64545.1"/>
    </source>
</evidence>
<dbReference type="NCBIfam" id="TIGR01727">
    <property type="entry name" value="oligo_HPY"/>
    <property type="match status" value="1"/>
</dbReference>
<reference evidence="22" key="6">
    <citation type="submission" date="2023-03" db="EMBL/GenBank/DDBJ databases">
        <title>Aeromonas caviae strain AC1520.</title>
        <authorList>
            <person name="Xie T."/>
            <person name="Zhang Q."/>
            <person name="Deng J."/>
            <person name="Li X."/>
        </authorList>
    </citation>
    <scope>NUCLEOTIDE SEQUENCE</scope>
    <source>
        <strain evidence="22">AC1520</strain>
    </source>
</reference>
<dbReference type="EMBL" id="CP110176">
    <property type="protein sequence ID" value="UZC85714.1"/>
    <property type="molecule type" value="Genomic_DNA"/>
</dbReference>
<dbReference type="PROSITE" id="PS50893">
    <property type="entry name" value="ABC_TRANSPORTER_2"/>
    <property type="match status" value="1"/>
</dbReference>
<evidence type="ECO:0000313" key="18">
    <source>
        <dbReference type="EMBL" id="MDX7721310.1"/>
    </source>
</evidence>
<sequence length="332" mass="37447">MPLLDIRNLTIEIDTPQGKVKAVDRVSLTLNEGEIRGLVGESGSGKSLVAKVIVGIQKDNWTVRADRMRFNDMDLLTMAPKERRRIMGREIAMIFQDPISCLDPSEEIGTQLEEAIPTSAFTGKFWQRFQWRKKRAIALLHRVGVKDHRKVMRAYPHELSDGMCQKVMIAMAIANQPRLLVADEPTSAMESTTHSQILRLLDKMNKLGNTTILIISNDIAAIANLTDTLNIMYCGQMVEVGTRDQILESPHHPYTDALLKSIPDFDKLVRHKSRLETLPGVIPPLQHLPIGCRLGPRCPYAQKQCVQTPLMSKVKGHQFSCHFPLNMEEPKK</sequence>
<dbReference type="RefSeq" id="WP_010674529.1">
    <property type="nucleotide sequence ID" value="NZ_AP019195.1"/>
</dbReference>
<dbReference type="InterPro" id="IPR027417">
    <property type="entry name" value="P-loop_NTPase"/>
</dbReference>
<dbReference type="CDD" id="cd03257">
    <property type="entry name" value="ABC_NikE_OppD_transporters"/>
    <property type="match status" value="1"/>
</dbReference>
<dbReference type="Proteomes" id="UP001161704">
    <property type="component" value="Unassembled WGS sequence"/>
</dbReference>
<evidence type="ECO:0000256" key="7">
    <source>
        <dbReference type="ARBA" id="ARBA00022840"/>
    </source>
</evidence>
<evidence type="ECO:0000313" key="19">
    <source>
        <dbReference type="EMBL" id="MEA9436671.1"/>
    </source>
</evidence>
<dbReference type="SUPFAM" id="SSF52540">
    <property type="entry name" value="P-loop containing nucleoside triphosphate hydrolases"/>
    <property type="match status" value="1"/>
</dbReference>
<dbReference type="Proteomes" id="UP001304847">
    <property type="component" value="Unassembled WGS sequence"/>
</dbReference>
<dbReference type="Proteomes" id="UP000886939">
    <property type="component" value="Unassembled WGS sequence"/>
</dbReference>
<evidence type="ECO:0000256" key="3">
    <source>
        <dbReference type="ARBA" id="ARBA00022448"/>
    </source>
</evidence>
<dbReference type="Proteomes" id="UP001160758">
    <property type="component" value="Unassembled WGS sequence"/>
</dbReference>
<reference evidence="20" key="3">
    <citation type="submission" date="2020-12" db="EMBL/GenBank/DDBJ databases">
        <title>GES Beta-lactamases isolated from hospital effluents in Brazil.</title>
        <authorList>
            <person name="Conte D."/>
            <person name="Mesa D."/>
            <person name="Palmeiro J.K."/>
            <person name="Dalla-Costa L.M."/>
        </authorList>
    </citation>
    <scope>NUCLEOTIDE SEQUENCE [LARGE SCALE GENOMIC DNA]</scope>
    <source>
        <strain evidence="20">Aero21</strain>
    </source>
</reference>
<evidence type="ECO:0000256" key="2">
    <source>
        <dbReference type="ARBA" id="ARBA00005417"/>
    </source>
</evidence>
<dbReference type="InterPro" id="IPR013563">
    <property type="entry name" value="Oligopep_ABC_C"/>
</dbReference>
<keyword evidence="4" id="KW-1003">Cell membrane</keyword>
<evidence type="ECO:0000313" key="17">
    <source>
        <dbReference type="EMBL" id="MDH1897919.1"/>
    </source>
</evidence>
<evidence type="ECO:0000259" key="9">
    <source>
        <dbReference type="PROSITE" id="PS50893"/>
    </source>
</evidence>
<evidence type="ECO:0000313" key="11">
    <source>
        <dbReference type="EMBL" id="BBQ30886.1"/>
    </source>
</evidence>
<dbReference type="Proteomes" id="UP000887009">
    <property type="component" value="Unassembled WGS sequence"/>
</dbReference>
<dbReference type="EMBL" id="CP120942">
    <property type="protein sequence ID" value="WFF99643.1"/>
    <property type="molecule type" value="Genomic_DNA"/>
</dbReference>
<dbReference type="OrthoDB" id="9784450at2"/>
<accession>A0A081LPK5</accession>
<dbReference type="InterPro" id="IPR003439">
    <property type="entry name" value="ABC_transporter-like_ATP-bd"/>
</dbReference>
<comment type="subcellular location">
    <subcellularLocation>
        <location evidence="1">Cell inner membrane</location>
        <topology evidence="1">Peripheral membrane protein</topology>
    </subcellularLocation>
</comment>
<gene>
    <name evidence="14" type="primary">sapD</name>
    <name evidence="10" type="ORF">C1C91_20620</name>
    <name evidence="20" type="ORF">JC965_15505</name>
    <name evidence="12" type="ORF">KAM343_27920</name>
    <name evidence="13" type="ORF">KAM348_33510</name>
    <name evidence="14" type="ORF">KAM351_31560</name>
    <name evidence="15" type="ORF">KAM382_26610</name>
    <name evidence="17" type="ORF">N5I07_10110</name>
    <name evidence="16" type="ORF">N5I20_13605</name>
    <name evidence="21" type="ORF">OJY61_18010</name>
    <name evidence="22" type="ORF">P5S46_08725</name>
    <name evidence="18" type="ORF">SJS77_12610</name>
    <name evidence="19" type="ORF">VCX44_12800</name>
    <name evidence="11" type="ORF">WP2W18E01_24680</name>
</gene>
<evidence type="ECO:0000313" key="25">
    <source>
        <dbReference type="Proteomes" id="UP000886934"/>
    </source>
</evidence>
<comment type="similarity">
    <text evidence="2">Belongs to the ABC transporter superfamily.</text>
</comment>
<evidence type="ECO:0000313" key="22">
    <source>
        <dbReference type="EMBL" id="WFF99643.1"/>
    </source>
</evidence>
<name>A0A081LPK5_AERCA</name>
<evidence type="ECO:0000313" key="20">
    <source>
        <dbReference type="EMBL" id="QQA59664.1"/>
    </source>
</evidence>
<evidence type="ECO:0000256" key="4">
    <source>
        <dbReference type="ARBA" id="ARBA00022475"/>
    </source>
</evidence>
<reference evidence="10" key="1">
    <citation type="journal article" date="2019" name="J Environ">
        <title>Genetic characterization and potential molecular dissemination mechanism of tet (31) gene in Aeromonas caviae from an oxytetracycline wastewater treatment system.</title>
        <authorList>
            <person name="Shi Y."/>
            <person name="Tian Z."/>
            <person name="Leclercq S.O."/>
            <person name="Zhang H."/>
            <person name="Yang M."/>
            <person name="Zhang Y."/>
        </authorList>
    </citation>
    <scope>NUCLEOTIDE SEQUENCE</scope>
    <source>
        <strain evidence="10">T25-39</strain>
    </source>
</reference>
<dbReference type="Pfam" id="PF00005">
    <property type="entry name" value="ABC_tran"/>
    <property type="match status" value="1"/>
</dbReference>
<evidence type="ECO:0000313" key="26">
    <source>
        <dbReference type="Proteomes" id="UP001304847"/>
    </source>
</evidence>
<proteinExistence type="inferred from homology"/>
<dbReference type="EMBL" id="JAWZVU010000073">
    <property type="protein sequence ID" value="MDX7721310.1"/>
    <property type="molecule type" value="Genomic_DNA"/>
</dbReference>
<organism evidence="14 25">
    <name type="scientific">Aeromonas caviae</name>
    <name type="common">Aeromonas punctata</name>
    <dbReference type="NCBI Taxonomy" id="648"/>
    <lineage>
        <taxon>Bacteria</taxon>
        <taxon>Pseudomonadati</taxon>
        <taxon>Pseudomonadota</taxon>
        <taxon>Gammaproteobacteria</taxon>
        <taxon>Aeromonadales</taxon>
        <taxon>Aeromonadaceae</taxon>
        <taxon>Aeromonas</taxon>
    </lineage>
</organism>
<dbReference type="EMBL" id="JAOCFT010000001">
    <property type="protein sequence ID" value="MDH1897919.1"/>
    <property type="molecule type" value="Genomic_DNA"/>
</dbReference>
<evidence type="ECO:0000256" key="6">
    <source>
        <dbReference type="ARBA" id="ARBA00022741"/>
    </source>
</evidence>
<reference evidence="21" key="7">
    <citation type="submission" date="2023-04" db="EMBL/GenBank/DDBJ databases">
        <title>Whole Genome Sequence of Multi-drug resistant Aeromonas caviae as a gut pathogen in newborn.</title>
        <authorList>
            <person name="Jadhav S.V."/>
            <person name="Saroj S.D."/>
            <person name="Saha U.B."/>
            <person name="Sen S."/>
            <person name="Kher A."/>
        </authorList>
    </citation>
    <scope>NUCLEOTIDE SEQUENCE</scope>
    <source>
        <strain evidence="21">SVJ23</strain>
    </source>
</reference>
<dbReference type="GO" id="GO:0005886">
    <property type="term" value="C:plasma membrane"/>
    <property type="evidence" value="ECO:0007669"/>
    <property type="project" value="UniProtKB-SubCell"/>
</dbReference>
<dbReference type="EMBL" id="JAYGOJ010000063">
    <property type="protein sequence ID" value="MEA9436671.1"/>
    <property type="molecule type" value="Genomic_DNA"/>
</dbReference>
<dbReference type="GO" id="GO:0005524">
    <property type="term" value="F:ATP binding"/>
    <property type="evidence" value="ECO:0007669"/>
    <property type="project" value="UniProtKB-KW"/>
</dbReference>
<dbReference type="Proteomes" id="UP001277183">
    <property type="component" value="Unassembled WGS sequence"/>
</dbReference>
<dbReference type="Gene3D" id="3.40.50.300">
    <property type="entry name" value="P-loop containing nucleotide triphosphate hydrolases"/>
    <property type="match status" value="1"/>
</dbReference>
<evidence type="ECO:0000256" key="5">
    <source>
        <dbReference type="ARBA" id="ARBA00022519"/>
    </source>
</evidence>
<dbReference type="EMBL" id="CP025706">
    <property type="protein sequence ID" value="AXB07032.1"/>
    <property type="molecule type" value="Genomic_DNA"/>
</dbReference>
<dbReference type="InterPro" id="IPR050388">
    <property type="entry name" value="ABC_Ni/Peptide_Import"/>
</dbReference>
<keyword evidence="26" id="KW-1185">Reference proteome</keyword>
<dbReference type="KEGG" id="acav:VI35_09680"/>
<dbReference type="PANTHER" id="PTHR43297:SF4">
    <property type="entry name" value="PUTRESCINE EXPORT SYSTEM ATP-BINDING PROTEIN SAPD"/>
    <property type="match status" value="1"/>
</dbReference>
<dbReference type="AlphaFoldDB" id="A0A081LPK5"/>
<reference evidence="19 26" key="9">
    <citation type="submission" date="2023-12" db="EMBL/GenBank/DDBJ databases">
        <title>Characterization of antibiotic resistance in Aeromonas spp. in hospital effluent.</title>
        <authorList>
            <person name="Negoseki B.R.S."/>
            <person name="Krul D."/>
            <person name="Siqueira A.C."/>
            <person name="Almeida M."/>
            <person name="Mesa D."/>
            <person name="Conte D."/>
            <person name="Dalla-Costa L.M."/>
        </authorList>
    </citation>
    <scope>NUCLEOTIDE SEQUENCE [LARGE SCALE GENOMIC DNA]</scope>
    <source>
        <strain evidence="19 26">36v</strain>
    </source>
</reference>
<dbReference type="GO" id="GO:0015833">
    <property type="term" value="P:peptide transport"/>
    <property type="evidence" value="ECO:0007669"/>
    <property type="project" value="InterPro"/>
</dbReference>
<dbReference type="EMBL" id="BPNL01000045">
    <property type="protein sequence ID" value="GJA55928.1"/>
    <property type="molecule type" value="Genomic_DNA"/>
</dbReference>
<dbReference type="EMBL" id="JAOCIZ010000053">
    <property type="protein sequence ID" value="MDH1506096.1"/>
    <property type="molecule type" value="Genomic_DNA"/>
</dbReference>
<dbReference type="Proteomes" id="UP001163285">
    <property type="component" value="Chromosome"/>
</dbReference>
<evidence type="ECO:0000313" key="23">
    <source>
        <dbReference type="Proteomes" id="UP000515756"/>
    </source>
</evidence>
<dbReference type="Pfam" id="PF08352">
    <property type="entry name" value="oligo_HPY"/>
    <property type="match status" value="1"/>
</dbReference>
<evidence type="ECO:0000313" key="21">
    <source>
        <dbReference type="EMBL" id="UZC85714.1"/>
    </source>
</evidence>
<keyword evidence="7 14" id="KW-0067">ATP-binding</keyword>
<keyword evidence="8" id="KW-0472">Membrane</keyword>
<keyword evidence="3" id="KW-0813">Transport</keyword>
<evidence type="ECO:0000313" key="16">
    <source>
        <dbReference type="EMBL" id="MDH1506096.1"/>
    </source>
</evidence>
<evidence type="ECO:0000313" key="13">
    <source>
        <dbReference type="EMBL" id="GJA55928.1"/>
    </source>
</evidence>
<dbReference type="EMBL" id="CP065937">
    <property type="protein sequence ID" value="QQA59664.1"/>
    <property type="molecule type" value="Genomic_DNA"/>
</dbReference>
<dbReference type="Proteomes" id="UP001218423">
    <property type="component" value="Chromosome"/>
</dbReference>
<dbReference type="Proteomes" id="UP000515756">
    <property type="component" value="Chromosome"/>
</dbReference>
<dbReference type="EMBL" id="BPOP01000026">
    <property type="protein sequence ID" value="GJB92600.1"/>
    <property type="molecule type" value="Genomic_DNA"/>
</dbReference>
<reference evidence="11 23" key="2">
    <citation type="submission" date="2019-12" db="EMBL/GenBank/DDBJ databases">
        <title>complete genome sequences of Aeromonas caviae str. WP2-W18-ESBL-01 isolated from wastewater treatment plant effluent.</title>
        <authorList>
            <person name="Sekizuka T."/>
            <person name="Itokawa K."/>
            <person name="Yatsu K."/>
            <person name="Inamine Y."/>
            <person name="Kuroda M."/>
        </authorList>
    </citation>
    <scope>NUCLEOTIDE SEQUENCE [LARGE SCALE GENOMIC DNA]</scope>
    <source>
        <strain evidence="11 23">WP2-W18-ESBL-01</strain>
    </source>
</reference>
<evidence type="ECO:0000313" key="15">
    <source>
        <dbReference type="EMBL" id="GJB92600.1"/>
    </source>
</evidence>
<dbReference type="GeneID" id="48822687"/>
<evidence type="ECO:0000313" key="10">
    <source>
        <dbReference type="EMBL" id="AXB07032.1"/>
    </source>
</evidence>
<dbReference type="EMBL" id="AP021927">
    <property type="protein sequence ID" value="BBQ30886.1"/>
    <property type="molecule type" value="Genomic_DNA"/>
</dbReference>
<reference evidence="18" key="8">
    <citation type="submission" date="2023-11" db="EMBL/GenBank/DDBJ databases">
        <title>WGS of Aeromonas in Northern Israel.</title>
        <authorList>
            <person name="Hershko Y."/>
        </authorList>
    </citation>
    <scope>NUCLEOTIDE SEQUENCE</scope>
    <source>
        <strain evidence="18">77416</strain>
    </source>
</reference>
<reference evidence="16" key="5">
    <citation type="submission" date="2022-09" db="EMBL/GenBank/DDBJ databases">
        <title>Intensive care unit water sources are persistently colonized with multi-drug resistant bacteria and are the site of extensive horizontal gene transfer of antibiotic resistance genes.</title>
        <authorList>
            <person name="Diorio-Toth L."/>
        </authorList>
    </citation>
    <scope>NUCLEOTIDE SEQUENCE</scope>
    <source>
        <strain evidence="16">GD03710</strain>
        <strain evidence="17">GD03796</strain>
    </source>
</reference>
<evidence type="ECO:0000256" key="8">
    <source>
        <dbReference type="ARBA" id="ARBA00023136"/>
    </source>
</evidence>
<feature type="domain" description="ABC transporter" evidence="9">
    <location>
        <begin position="4"/>
        <end position="259"/>
    </location>
</feature>
<protein>
    <submittedName>
        <fullName evidence="14 18">ABC transporter ATP-binding protein</fullName>
    </submittedName>
    <submittedName>
        <fullName evidence="10">ATP-binding cassette domain-containing protein</fullName>
    </submittedName>
</protein>
<evidence type="ECO:0000313" key="12">
    <source>
        <dbReference type="EMBL" id="GJA41996.1"/>
    </source>
</evidence>
<dbReference type="EMBL" id="BPNI01000059">
    <property type="protein sequence ID" value="GJA41996.1"/>
    <property type="molecule type" value="Genomic_DNA"/>
</dbReference>
<keyword evidence="5" id="KW-0997">Cell inner membrane</keyword>
<dbReference type="Proteomes" id="UP000266778">
    <property type="component" value="Chromosome"/>
</dbReference>
<dbReference type="GO" id="GO:0016887">
    <property type="term" value="F:ATP hydrolysis activity"/>
    <property type="evidence" value="ECO:0007669"/>
    <property type="project" value="InterPro"/>
</dbReference>
<dbReference type="Proteomes" id="UP000886934">
    <property type="component" value="Unassembled WGS sequence"/>
</dbReference>
<dbReference type="SMART" id="SM00382">
    <property type="entry name" value="AAA"/>
    <property type="match status" value="1"/>
</dbReference>
<dbReference type="Proteomes" id="UP000737420">
    <property type="component" value="Unassembled WGS sequence"/>
</dbReference>
<keyword evidence="6" id="KW-0547">Nucleotide-binding</keyword>
<evidence type="ECO:0000313" key="24">
    <source>
        <dbReference type="Proteomes" id="UP000737420"/>
    </source>
</evidence>
<evidence type="ECO:0000256" key="1">
    <source>
        <dbReference type="ARBA" id="ARBA00004417"/>
    </source>
</evidence>
<dbReference type="EMBL" id="BPNN01000053">
    <property type="protein sequence ID" value="GJA64545.1"/>
    <property type="molecule type" value="Genomic_DNA"/>
</dbReference>
<reference evidence="14 24" key="4">
    <citation type="submission" date="2021-07" db="EMBL/GenBank/DDBJ databases">
        <title>Draft genome sequence of carbapenem-resistant Aeromonas spp. in Japan.</title>
        <authorList>
            <person name="Maehana S."/>
            <person name="Suzuki M."/>
            <person name="Kitasato H."/>
        </authorList>
    </citation>
    <scope>NUCLEOTIDE SEQUENCE</scope>
    <source>
        <strain evidence="12">KAM343</strain>
        <strain evidence="13">KAM348</strain>
        <strain evidence="14">KAM351</strain>
        <strain evidence="15 24">KAM382</strain>
    </source>
</reference>